<evidence type="ECO:0000256" key="5">
    <source>
        <dbReference type="PROSITE-ProRule" id="PRU00146"/>
    </source>
</evidence>
<dbReference type="InterPro" id="IPR004875">
    <property type="entry name" value="DDE_SF_endonuclease_dom"/>
</dbReference>
<feature type="compositionally biased region" description="Polar residues" evidence="6">
    <location>
        <begin position="604"/>
        <end position="622"/>
    </location>
</feature>
<evidence type="ECO:0000256" key="2">
    <source>
        <dbReference type="ARBA" id="ARBA00022771"/>
    </source>
</evidence>
<evidence type="ECO:0000256" key="4">
    <source>
        <dbReference type="ARBA" id="ARBA00023125"/>
    </source>
</evidence>
<evidence type="ECO:0000256" key="3">
    <source>
        <dbReference type="ARBA" id="ARBA00022833"/>
    </source>
</evidence>
<dbReference type="InterPro" id="IPR006600">
    <property type="entry name" value="HTH_CenpB_DNA-bd_dom"/>
</dbReference>
<dbReference type="KEGG" id="aplc:110979178"/>
<dbReference type="SMART" id="SM00249">
    <property type="entry name" value="PHD"/>
    <property type="match status" value="1"/>
</dbReference>
<dbReference type="InterPro" id="IPR011011">
    <property type="entry name" value="Znf_FYVE_PHD"/>
</dbReference>
<dbReference type="GeneID" id="110979178"/>
<feature type="domain" description="PHD-type" evidence="7">
    <location>
        <begin position="712"/>
        <end position="769"/>
    </location>
</feature>
<dbReference type="PROSITE" id="PS50016">
    <property type="entry name" value="ZF_PHD_2"/>
    <property type="match status" value="1"/>
</dbReference>
<dbReference type="InterPro" id="IPR013083">
    <property type="entry name" value="Znf_RING/FYVE/PHD"/>
</dbReference>
<accession>A0A8B7YDK0</accession>
<protein>
    <submittedName>
        <fullName evidence="10">Uncharacterized protein LOC110979178</fullName>
    </submittedName>
</protein>
<feature type="region of interest" description="Disordered" evidence="6">
    <location>
        <begin position="678"/>
        <end position="709"/>
    </location>
</feature>
<dbReference type="SUPFAM" id="SSF57903">
    <property type="entry name" value="FYVE/PHD zinc finger"/>
    <property type="match status" value="1"/>
</dbReference>
<sequence>MLIAVMSVEAGSTESAVVLEVEGEEEVISDVLEFDVEHARQDDAPHVNTETNASPSENENMDGIISSSVSGCTEGDDDRVDMISKCEEEPGRYVINTVDIETTSNSSQHSSAAETGPEPELPLKKLRPVRLKKKGSRIKTQPARRENAKAASPKTKKHVSKKERLSLQAKLKKEKIRKANQYLRRGLDNPTSAPEVADIPELERLKCGLEDLVSGKFKTVSDAAAYWRVHAGKLYRRYRGDIPCDSRHGPAPVLTSAEEEDLAHWILTMSQRGFQVSASMARDAVQSFFKRDNSPFINGRPSYRWYYSFLRRNPKLRDMKPSNLALLCDANPSKAVLDEWFKEFTSFIMKLDLAEKPGQIFNYAETGFEMNKTTDHIVISAQPSCGRSKPTCLKRGVIVGMCTSADGQLLPPFMIYRGQKHMPPHWDPLDGAPRGSRTFLLEKDGEKQEAFSQWMEHHFLKNIGRQRPVVLLLSSHQNEVSYKTYVTACQNDVYLFRILPKAASLLQPLDVDGEAGEGPFRSAWIMKWVTDNRTVSVTFHNAAKVISSAWKEAENSEAIRTCFIQSGIYPLDREMINDDHLVEGNLDFLNKDAPRFQLSLPLHASQNDHPTSDTSQSGYPTADTNASVAEAVFHRLDEKLDKTTRETYRTCIKSGLDLEETPLFSVWKRLYLDAYHSDPQKSPKTGRAKRPTRSSKKQSLRGRRTGRHSKDDVFCPVCDERFGDDGGEDWIGCDGQCQSWYHVNCLPPEVVTPALLEDKEMICPDCLDTSQT</sequence>
<evidence type="ECO:0000313" key="9">
    <source>
        <dbReference type="Proteomes" id="UP000694845"/>
    </source>
</evidence>
<dbReference type="OMA" id="WRVHAGK"/>
<evidence type="ECO:0000259" key="7">
    <source>
        <dbReference type="PROSITE" id="PS50016"/>
    </source>
</evidence>
<dbReference type="Proteomes" id="UP000694845">
    <property type="component" value="Unplaced"/>
</dbReference>
<dbReference type="PANTHER" id="PTHR19303">
    <property type="entry name" value="TRANSPOSON"/>
    <property type="match status" value="1"/>
</dbReference>
<dbReference type="OrthoDB" id="10043687at2759"/>
<evidence type="ECO:0000259" key="8">
    <source>
        <dbReference type="PROSITE" id="PS51253"/>
    </source>
</evidence>
<dbReference type="GO" id="GO:0008270">
    <property type="term" value="F:zinc ion binding"/>
    <property type="evidence" value="ECO:0007669"/>
    <property type="project" value="UniProtKB-KW"/>
</dbReference>
<organism evidence="9 10">
    <name type="scientific">Acanthaster planci</name>
    <name type="common">Crown-of-thorns starfish</name>
    <dbReference type="NCBI Taxonomy" id="133434"/>
    <lineage>
        <taxon>Eukaryota</taxon>
        <taxon>Metazoa</taxon>
        <taxon>Echinodermata</taxon>
        <taxon>Eleutherozoa</taxon>
        <taxon>Asterozoa</taxon>
        <taxon>Asteroidea</taxon>
        <taxon>Valvatacea</taxon>
        <taxon>Valvatida</taxon>
        <taxon>Acanthasteridae</taxon>
        <taxon>Acanthaster</taxon>
    </lineage>
</organism>
<dbReference type="AlphaFoldDB" id="A0A8B7YDK0"/>
<evidence type="ECO:0000256" key="1">
    <source>
        <dbReference type="ARBA" id="ARBA00022723"/>
    </source>
</evidence>
<keyword evidence="3" id="KW-0862">Zinc</keyword>
<evidence type="ECO:0000256" key="6">
    <source>
        <dbReference type="SAM" id="MobiDB-lite"/>
    </source>
</evidence>
<feature type="region of interest" description="Disordered" evidence="6">
    <location>
        <begin position="602"/>
        <end position="622"/>
    </location>
</feature>
<proteinExistence type="predicted"/>
<feature type="domain" description="HTH CENPB-type" evidence="8">
    <location>
        <begin position="246"/>
        <end position="319"/>
    </location>
</feature>
<dbReference type="Pfam" id="PF03221">
    <property type="entry name" value="HTH_Tnp_Tc5"/>
    <property type="match status" value="1"/>
</dbReference>
<gene>
    <name evidence="10" type="primary">LOC110979178</name>
</gene>
<dbReference type="RefSeq" id="XP_022090455.1">
    <property type="nucleotide sequence ID" value="XM_022234763.1"/>
</dbReference>
<dbReference type="PANTHER" id="PTHR19303:SF74">
    <property type="entry name" value="POGO TRANSPOSABLE ELEMENT WITH KRAB DOMAIN"/>
    <property type="match status" value="1"/>
</dbReference>
<reference evidence="10" key="1">
    <citation type="submission" date="2025-08" db="UniProtKB">
        <authorList>
            <consortium name="RefSeq"/>
        </authorList>
    </citation>
    <scope>IDENTIFICATION</scope>
</reference>
<dbReference type="InterPro" id="IPR019787">
    <property type="entry name" value="Znf_PHD-finger"/>
</dbReference>
<dbReference type="InterPro" id="IPR001965">
    <property type="entry name" value="Znf_PHD"/>
</dbReference>
<dbReference type="GO" id="GO:0005634">
    <property type="term" value="C:nucleus"/>
    <property type="evidence" value="ECO:0007669"/>
    <property type="project" value="TreeGrafter"/>
</dbReference>
<dbReference type="PROSITE" id="PS51253">
    <property type="entry name" value="HTH_CENPB"/>
    <property type="match status" value="1"/>
</dbReference>
<keyword evidence="1" id="KW-0479">Metal-binding</keyword>
<feature type="compositionally biased region" description="Polar residues" evidence="6">
    <location>
        <begin position="48"/>
        <end position="58"/>
    </location>
</feature>
<feature type="region of interest" description="Disordered" evidence="6">
    <location>
        <begin position="43"/>
        <end position="76"/>
    </location>
</feature>
<feature type="region of interest" description="Disordered" evidence="6">
    <location>
        <begin position="103"/>
        <end position="163"/>
    </location>
</feature>
<name>A0A8B7YDK0_ACAPL</name>
<evidence type="ECO:0000313" key="10">
    <source>
        <dbReference type="RefSeq" id="XP_022090455.1"/>
    </source>
</evidence>
<keyword evidence="4" id="KW-0238">DNA-binding</keyword>
<dbReference type="Pfam" id="PF00628">
    <property type="entry name" value="PHD"/>
    <property type="match status" value="1"/>
</dbReference>
<keyword evidence="2 5" id="KW-0863">Zinc-finger</keyword>
<dbReference type="SMART" id="SM00674">
    <property type="entry name" value="CENPB"/>
    <property type="match status" value="1"/>
</dbReference>
<dbReference type="GO" id="GO:0003677">
    <property type="term" value="F:DNA binding"/>
    <property type="evidence" value="ECO:0007669"/>
    <property type="project" value="UniProtKB-KW"/>
</dbReference>
<dbReference type="InterPro" id="IPR050863">
    <property type="entry name" value="CenT-Element_Derived"/>
</dbReference>
<feature type="compositionally biased region" description="Basic residues" evidence="6">
    <location>
        <begin position="124"/>
        <end position="137"/>
    </location>
</feature>
<dbReference type="Pfam" id="PF03184">
    <property type="entry name" value="DDE_1"/>
    <property type="match status" value="1"/>
</dbReference>
<dbReference type="Gene3D" id="3.30.40.10">
    <property type="entry name" value="Zinc/RING finger domain, C3HC4 (zinc finger)"/>
    <property type="match status" value="1"/>
</dbReference>
<feature type="compositionally biased region" description="Polar residues" evidence="6">
    <location>
        <begin position="103"/>
        <end position="113"/>
    </location>
</feature>
<feature type="compositionally biased region" description="Basic residues" evidence="6">
    <location>
        <begin position="684"/>
        <end position="707"/>
    </location>
</feature>
<keyword evidence="9" id="KW-1185">Reference proteome</keyword>